<proteinExistence type="predicted"/>
<evidence type="ECO:0000313" key="2">
    <source>
        <dbReference type="Proteomes" id="UP001230649"/>
    </source>
</evidence>
<dbReference type="EMBL" id="JASBWS010000039">
    <property type="protein sequence ID" value="KAJ9106977.1"/>
    <property type="molecule type" value="Genomic_DNA"/>
</dbReference>
<accession>A0ACC2W792</accession>
<organism evidence="1 2">
    <name type="scientific">Naganishia adeliensis</name>
    <dbReference type="NCBI Taxonomy" id="92952"/>
    <lineage>
        <taxon>Eukaryota</taxon>
        <taxon>Fungi</taxon>
        <taxon>Dikarya</taxon>
        <taxon>Basidiomycota</taxon>
        <taxon>Agaricomycotina</taxon>
        <taxon>Tremellomycetes</taxon>
        <taxon>Filobasidiales</taxon>
        <taxon>Filobasidiaceae</taxon>
        <taxon>Naganishia</taxon>
    </lineage>
</organism>
<keyword evidence="2" id="KW-1185">Reference proteome</keyword>
<dbReference type="Proteomes" id="UP001230649">
    <property type="component" value="Unassembled WGS sequence"/>
</dbReference>
<protein>
    <submittedName>
        <fullName evidence="1">Uncharacterized protein</fullName>
    </submittedName>
</protein>
<reference evidence="1" key="1">
    <citation type="submission" date="2023-04" db="EMBL/GenBank/DDBJ databases">
        <title>Draft Genome sequencing of Naganishia species isolated from polar environments using Oxford Nanopore Technology.</title>
        <authorList>
            <person name="Leo P."/>
            <person name="Venkateswaran K."/>
        </authorList>
    </citation>
    <scope>NUCLEOTIDE SEQUENCE</scope>
    <source>
        <strain evidence="1">MNA-CCFEE 5262</strain>
    </source>
</reference>
<gene>
    <name evidence="1" type="ORF">QFC20_003877</name>
</gene>
<name>A0ACC2W792_9TREE</name>
<comment type="caution">
    <text evidence="1">The sequence shown here is derived from an EMBL/GenBank/DDBJ whole genome shotgun (WGS) entry which is preliminary data.</text>
</comment>
<evidence type="ECO:0000313" key="1">
    <source>
        <dbReference type="EMBL" id="KAJ9106977.1"/>
    </source>
</evidence>
<sequence>MSEEHLSSRGESPVVNVTSGQPNTTTVNPGTTTKLSELTYPVDTTDSVDTEMKGVVQSEVKEGPGATVPQVAINRGMKPSERPSLQEQVTIIRAAINADFKLNQKWYIVPASWWLLVLHLAHPDEYPALPQLHKTFNRATDDIPSPTLIPLIDTDSYGRTGALSGTTPAPGHEAFWRIKDGLREWQEHDPLAGGSKVKSTDGTSDIGNGGDMVYIEEAGWKKITAWYGDSKPPSGVKRETRLIPEELVVQIELNPPNFVVHRVKPSTSTEPATEGSKGELPFRAAFSLNTKLANLHASIRLMFMPDDHRFGIAQGGKPPSRLWKLDVSPKKLAEGQNKTTTATGETPSSAPVSTGRMLPSHLVSVLGGDLAHRFEWDSDDSKSNNTLADEAVLNGDVYAVEVAEIVEGKPVWSVMVNEDGKAVEKLEPPPASAPLFSTQPRYPGSGNTSTDSMVTRSKASPENKRASIRGLRGLQNLGNTCFMNSGLQCLSNTPELGLYFTSGAYKSEINRSNPLGMKGQVADKFGALIESIWDASGASEGSSSRSFYGYGNSVVPREFKSMIGRFNHSFAGYGQQDTQELIAFLLDGLHEDLNRIYQKPYIEKPDWKDGGVEEELALFAKECWDGYKKRNDSAIVDLFQGQLKSTLICPDCKKKSITLDPFMYLTVPIPQQKTFSRVVYVVPLDPTAQRICVHVQYTSTTTFADLKQKVGEILSVPATHLLAVDEFKSNIYQFWLDDHRVVDARRDDIVVMHELPTDVIQSQRGITTNMSKNLVIPVYSMRKSSETYNSQHSMGFGSPFFITISKSQAANPDAIWDAVMARYANSVDHQAEDALWVSASAESSAPADDQLPEGVVENVTGLHIAESEKPDVPAAQALADSQVAPSTSSHGGETKRLRRDLFRLTFASAGSGDSDQKSMIFKGTPRKTHTLEERRHQKRSMLSQVTSAIQKNFSRPGSDDEDEAGPDVILKQGDAIFCEWEAKEARQFFNASYRGRYSTEDSYVSVVDPAIKVEEKKFLERKKRGISLDDCLDEFERIETLGENDLWYCSNCKKHQPASKQMEIYQLPDILVICMKRFGSAGSYRKIDEFVDFPIDGLDMEERCDERKVARTLVSKGKHLEDYGIDGNLEPLVYDLYAVDNHYGGMGGGHYTATCKNMQDGKWYKFDDSHVSPASGESDIKSSAAYLLFYRRRTTRPIGGVTKQKIDAALSNRPNASLPSHSYILGGNNTGTKSTHDESLDSLAREIEQDMEDDDMPPAYTSALSRPDSPDSGFADIPTFEDSVQNEEPIAWNGMESTGADNGNAGSSWTHVSWASLGKATPAPVAMADSSRTSSTADNYVEVDAQDSRQNSVQADDDMVVVEKVD</sequence>